<sequence>MILTRALGAVLTVAVLAPSASAATAQDSGDLLDVRELSTPVALSELAPGDSTEWAAEAINTGTSPHEFSVAFAVEGTDPLATDPDEGLQLAVDLCPSALSLSEQRTPDGRTFTRYLCPEKEIPLGVGPAKTVRQLAGVHTVDGGATLGVRVRALFPKSAGNTLENTAAVLRVIVTATEPGAAPVPEPGHDGLAATGRDLGAALLGGLLTLGLGAVFFAAGGRRRRREERS</sequence>
<dbReference type="KEGG" id="rtc:APU90_05190"/>
<reference evidence="3 4" key="1">
    <citation type="submission" date="2015-04" db="EMBL/GenBank/DDBJ databases">
        <title>Draft genome sequence of Rathayibacter toxicus strain FH-142 (AKA 70134 or CS 32), a Western Australian isolate.</title>
        <authorList>
            <consortium name="Consortium for Microbial Forensics and Genomics (microFORGE)"/>
            <person name="Knight B.M."/>
            <person name="Roberts D.P."/>
            <person name="Lin D."/>
            <person name="Hari K."/>
            <person name="Fletcher J."/>
            <person name="Melcher U."/>
            <person name="Blagden T."/>
            <person name="Luster D.G."/>
            <person name="Sechler A.J."/>
            <person name="Schneider W.L."/>
            <person name="Winegar R.A."/>
        </authorList>
    </citation>
    <scope>NUCLEOTIDE SEQUENCE [LARGE SCALE GENOMIC DNA]</scope>
    <source>
        <strain evidence="3 4">FH142</strain>
    </source>
</reference>
<dbReference type="eggNOG" id="ENOG50328G7">
    <property type="taxonomic scope" value="Bacteria"/>
</dbReference>
<feature type="transmembrane region" description="Helical" evidence="1">
    <location>
        <begin position="199"/>
        <end position="220"/>
    </location>
</feature>
<dbReference type="RefSeq" id="WP_042733760.1">
    <property type="nucleotide sequence ID" value="NZ_CP010848.1"/>
</dbReference>
<dbReference type="AlphaFoldDB" id="A0A0C5B8A2"/>
<dbReference type="PATRIC" id="fig|145458.7.peg.309"/>
<dbReference type="Proteomes" id="UP000052979">
    <property type="component" value="Unassembled WGS sequence"/>
</dbReference>
<dbReference type="GeneID" id="93668103"/>
<dbReference type="STRING" id="145458.APU90_05190"/>
<feature type="chain" id="PRO_5009759120" description="Sortase" evidence="2">
    <location>
        <begin position="23"/>
        <end position="230"/>
    </location>
</feature>
<evidence type="ECO:0000256" key="1">
    <source>
        <dbReference type="SAM" id="Phobius"/>
    </source>
</evidence>
<proteinExistence type="predicted"/>
<feature type="signal peptide" evidence="2">
    <location>
        <begin position="1"/>
        <end position="22"/>
    </location>
</feature>
<comment type="caution">
    <text evidence="3">The sequence shown here is derived from an EMBL/GenBank/DDBJ whole genome shotgun (WGS) entry which is preliminary data.</text>
</comment>
<evidence type="ECO:0000313" key="3">
    <source>
        <dbReference type="EMBL" id="KKM47236.1"/>
    </source>
</evidence>
<evidence type="ECO:0000256" key="2">
    <source>
        <dbReference type="SAM" id="SignalP"/>
    </source>
</evidence>
<keyword evidence="1" id="KW-0472">Membrane</keyword>
<protein>
    <recommendedName>
        <fullName evidence="5">Sortase</fullName>
    </recommendedName>
</protein>
<keyword evidence="2" id="KW-0732">Signal</keyword>
<dbReference type="EMBL" id="LBFI01000002">
    <property type="protein sequence ID" value="KKM47236.1"/>
    <property type="molecule type" value="Genomic_DNA"/>
</dbReference>
<dbReference type="KEGG" id="rtx:TI83_01300"/>
<accession>A0A0C5B8A2</accession>
<evidence type="ECO:0008006" key="5">
    <source>
        <dbReference type="Google" id="ProtNLM"/>
    </source>
</evidence>
<keyword evidence="1" id="KW-0812">Transmembrane</keyword>
<keyword evidence="4" id="KW-1185">Reference proteome</keyword>
<gene>
    <name evidence="3" type="ORF">VT73_00635</name>
</gene>
<name>A0A0C5B8A2_9MICO</name>
<organism evidence="3 4">
    <name type="scientific">Rathayibacter toxicus</name>
    <dbReference type="NCBI Taxonomy" id="145458"/>
    <lineage>
        <taxon>Bacteria</taxon>
        <taxon>Bacillati</taxon>
        <taxon>Actinomycetota</taxon>
        <taxon>Actinomycetes</taxon>
        <taxon>Micrococcales</taxon>
        <taxon>Microbacteriaceae</taxon>
        <taxon>Rathayibacter</taxon>
    </lineage>
</organism>
<keyword evidence="1" id="KW-1133">Transmembrane helix</keyword>
<evidence type="ECO:0000313" key="4">
    <source>
        <dbReference type="Proteomes" id="UP000052979"/>
    </source>
</evidence>